<dbReference type="Proteomes" id="UP000236161">
    <property type="component" value="Unassembled WGS sequence"/>
</dbReference>
<name>A0A2I0B2P8_9ASPA</name>
<keyword evidence="2" id="KW-1185">Reference proteome</keyword>
<evidence type="ECO:0000313" key="1">
    <source>
        <dbReference type="EMBL" id="PKA62071.1"/>
    </source>
</evidence>
<dbReference type="AlphaFoldDB" id="A0A2I0B2P8"/>
<organism evidence="1 2">
    <name type="scientific">Apostasia shenzhenica</name>
    <dbReference type="NCBI Taxonomy" id="1088818"/>
    <lineage>
        <taxon>Eukaryota</taxon>
        <taxon>Viridiplantae</taxon>
        <taxon>Streptophyta</taxon>
        <taxon>Embryophyta</taxon>
        <taxon>Tracheophyta</taxon>
        <taxon>Spermatophyta</taxon>
        <taxon>Magnoliopsida</taxon>
        <taxon>Liliopsida</taxon>
        <taxon>Asparagales</taxon>
        <taxon>Orchidaceae</taxon>
        <taxon>Apostasioideae</taxon>
        <taxon>Apostasia</taxon>
    </lineage>
</organism>
<dbReference type="OrthoDB" id="1912561at2759"/>
<dbReference type="EMBL" id="KZ451921">
    <property type="protein sequence ID" value="PKA62071.1"/>
    <property type="molecule type" value="Genomic_DNA"/>
</dbReference>
<accession>A0A2I0B2P8</accession>
<sequence>MSNQDILVRIPVSLNSTYDSIIPTITIRVYDFTLGEVHGILSSHEHLLQLKSTEIIAATLPSINIVGRERPFASNFNRRGRGGRSGQPMLMNVTNTLIIDSLRVLLS</sequence>
<proteinExistence type="predicted"/>
<gene>
    <name evidence="1" type="ORF">AXF42_Ash018296</name>
</gene>
<protein>
    <submittedName>
        <fullName evidence="1">Uncharacterized protein</fullName>
    </submittedName>
</protein>
<evidence type="ECO:0000313" key="2">
    <source>
        <dbReference type="Proteomes" id="UP000236161"/>
    </source>
</evidence>
<reference evidence="1 2" key="1">
    <citation type="journal article" date="2017" name="Nature">
        <title>The Apostasia genome and the evolution of orchids.</title>
        <authorList>
            <person name="Zhang G.Q."/>
            <person name="Liu K.W."/>
            <person name="Li Z."/>
            <person name="Lohaus R."/>
            <person name="Hsiao Y.Y."/>
            <person name="Niu S.C."/>
            <person name="Wang J.Y."/>
            <person name="Lin Y.C."/>
            <person name="Xu Q."/>
            <person name="Chen L.J."/>
            <person name="Yoshida K."/>
            <person name="Fujiwara S."/>
            <person name="Wang Z.W."/>
            <person name="Zhang Y.Q."/>
            <person name="Mitsuda N."/>
            <person name="Wang M."/>
            <person name="Liu G.H."/>
            <person name="Pecoraro L."/>
            <person name="Huang H.X."/>
            <person name="Xiao X.J."/>
            <person name="Lin M."/>
            <person name="Wu X.Y."/>
            <person name="Wu W.L."/>
            <person name="Chen Y.Y."/>
            <person name="Chang S.B."/>
            <person name="Sakamoto S."/>
            <person name="Ohme-Takagi M."/>
            <person name="Yagi M."/>
            <person name="Zeng S.J."/>
            <person name="Shen C.Y."/>
            <person name="Yeh C.M."/>
            <person name="Luo Y.B."/>
            <person name="Tsai W.C."/>
            <person name="Van de Peer Y."/>
            <person name="Liu Z.J."/>
        </authorList>
    </citation>
    <scope>NUCLEOTIDE SEQUENCE [LARGE SCALE GENOMIC DNA]</scope>
    <source>
        <strain evidence="2">cv. Shenzhen</strain>
        <tissue evidence="1">Stem</tissue>
    </source>
</reference>